<keyword evidence="1" id="KW-0614">Plasmid</keyword>
<dbReference type="EMBL" id="CP021236">
    <property type="protein sequence ID" value="ARS38133.1"/>
    <property type="molecule type" value="Genomic_DNA"/>
</dbReference>
<organism evidence="1 2">
    <name type="scientific">Pontibacter actiniarum</name>
    <dbReference type="NCBI Taxonomy" id="323450"/>
    <lineage>
        <taxon>Bacteria</taxon>
        <taxon>Pseudomonadati</taxon>
        <taxon>Bacteroidota</taxon>
        <taxon>Cytophagia</taxon>
        <taxon>Cytophagales</taxon>
        <taxon>Hymenobacteraceae</taxon>
        <taxon>Pontibacter</taxon>
    </lineage>
</organism>
<dbReference type="KEGG" id="pact:CA264_21555"/>
<name>A0A1X9YZA3_9BACT</name>
<geneLocation type="plasmid" evidence="1 2">
    <name>unnamed</name>
</geneLocation>
<dbReference type="RefSeq" id="WP_025603891.1">
    <property type="nucleotide sequence ID" value="NZ_CP021236.1"/>
</dbReference>
<gene>
    <name evidence="1" type="ORF">CA264_21555</name>
</gene>
<protein>
    <submittedName>
        <fullName evidence="1">Phosphoribosylpyrophosphate synthetase</fullName>
    </submittedName>
</protein>
<keyword evidence="2" id="KW-1185">Reference proteome</keyword>
<sequence length="104" mass="11764">MNKYHYETIVEALHDLKKRGYVEDFNLRPYCLECPRLQLELGAGEFDINEVHRFEGASSPDDNSVLYAISSDQGVKGVLVDAYGTYADSVTPEMARKLKVDYPS</sequence>
<accession>A0A1X9YZA3</accession>
<dbReference type="AlphaFoldDB" id="A0A1X9YZA3"/>
<proteinExistence type="predicted"/>
<reference evidence="2" key="1">
    <citation type="submission" date="2017-05" db="EMBL/GenBank/DDBJ databases">
        <authorList>
            <person name="Ray J."/>
            <person name="Price M."/>
            <person name="Deutschbauer A."/>
        </authorList>
    </citation>
    <scope>NUCLEOTIDE SEQUENCE [LARGE SCALE GENOMIC DNA]</scope>
    <source>
        <strain evidence="2">DSM 19842</strain>
        <plasmid evidence="2">unnamed</plasmid>
    </source>
</reference>
<dbReference type="STRING" id="709015.GCA_000472485_00120"/>
<dbReference type="Proteomes" id="UP000266292">
    <property type="component" value="Plasmid unnamed"/>
</dbReference>
<evidence type="ECO:0000313" key="1">
    <source>
        <dbReference type="EMBL" id="ARS38133.1"/>
    </source>
</evidence>
<dbReference type="OrthoDB" id="8418771at2"/>
<evidence type="ECO:0000313" key="2">
    <source>
        <dbReference type="Proteomes" id="UP000266292"/>
    </source>
</evidence>